<dbReference type="Proteomes" id="UP001596337">
    <property type="component" value="Unassembled WGS sequence"/>
</dbReference>
<organism evidence="9 10">
    <name type="scientific">Haloechinothrix salitolerans</name>
    <dbReference type="NCBI Taxonomy" id="926830"/>
    <lineage>
        <taxon>Bacteria</taxon>
        <taxon>Bacillati</taxon>
        <taxon>Actinomycetota</taxon>
        <taxon>Actinomycetes</taxon>
        <taxon>Pseudonocardiales</taxon>
        <taxon>Pseudonocardiaceae</taxon>
        <taxon>Haloechinothrix</taxon>
    </lineage>
</organism>
<name>A0ABW2BWK2_9PSEU</name>
<sequence>MFVLDTSVLLSDPWAITRFAEHAVVLPLVVIGELEGKRHHPELGWFAREALRLLDDLRITHGRLDQPVSIGESGGTLQVELNHSDPAVLPAGFRADSNDHRILACALNLSAEHGDVTLVTKDIPLRVKAGAVGLTADEYRAQEVVSSGWTGMGDVDVPQEAIDALFAGGSFDPADFGRSDVAEWPCHTGLRLLAGTSSALGRVNADKRVQLVRGDREAFGLHGRSAEQRIALDLLLDPDVGIVSLGGRAGTGKSALALCAGLESVLERRQHRKVVVFRPVYAVGGQELGYLPGSENDKMQPWSQAVFDVLGALVSQEVLDEVFDRGMLEVLPLTHIRGRSLHDSFVIVDEAQSLERNVLLTVLSRLGTASRVVLTHDVAQRDNLRVGRHDGVSAVIEKLKGNPLFAHLTLTRSERSPIAALVTELLEDHG</sequence>
<keyword evidence="6" id="KW-0460">Magnesium</keyword>
<proteinExistence type="inferred from homology"/>
<keyword evidence="3" id="KW-0547">Nucleotide-binding</keyword>
<dbReference type="SUPFAM" id="SSF88723">
    <property type="entry name" value="PIN domain-like"/>
    <property type="match status" value="1"/>
</dbReference>
<gene>
    <name evidence="9" type="ORF">ACFQGD_09820</name>
</gene>
<evidence type="ECO:0000313" key="9">
    <source>
        <dbReference type="EMBL" id="MFC6867446.1"/>
    </source>
</evidence>
<evidence type="ECO:0000256" key="2">
    <source>
        <dbReference type="ARBA" id="ARBA00022723"/>
    </source>
</evidence>
<dbReference type="RefSeq" id="WP_345405646.1">
    <property type="nucleotide sequence ID" value="NZ_BAABLA010000120.1"/>
</dbReference>
<keyword evidence="4" id="KW-0378">Hydrolase</keyword>
<evidence type="ECO:0000256" key="7">
    <source>
        <dbReference type="ARBA" id="ARBA00046345"/>
    </source>
</evidence>
<dbReference type="SMART" id="SM00670">
    <property type="entry name" value="PINc"/>
    <property type="match status" value="1"/>
</dbReference>
<dbReference type="InterPro" id="IPR027417">
    <property type="entry name" value="P-loop_NTPase"/>
</dbReference>
<comment type="similarity">
    <text evidence="7">In the N-terminal section; belongs to the PINc/VapC protein family.</text>
</comment>
<comment type="caution">
    <text evidence="9">The sequence shown here is derived from an EMBL/GenBank/DDBJ whole genome shotgun (WGS) entry which is preliminary data.</text>
</comment>
<dbReference type="InterPro" id="IPR051451">
    <property type="entry name" value="PhoH2-like"/>
</dbReference>
<feature type="domain" description="PIN" evidence="8">
    <location>
        <begin position="1"/>
        <end position="127"/>
    </location>
</feature>
<dbReference type="SUPFAM" id="SSF52540">
    <property type="entry name" value="P-loop containing nucleoside triphosphate hydrolases"/>
    <property type="match status" value="1"/>
</dbReference>
<dbReference type="EMBL" id="JBHSXX010000001">
    <property type="protein sequence ID" value="MFC6867446.1"/>
    <property type="molecule type" value="Genomic_DNA"/>
</dbReference>
<dbReference type="Pfam" id="PF02562">
    <property type="entry name" value="PhoH"/>
    <property type="match status" value="1"/>
</dbReference>
<reference evidence="10" key="1">
    <citation type="journal article" date="2019" name="Int. J. Syst. Evol. Microbiol.">
        <title>The Global Catalogue of Microorganisms (GCM) 10K type strain sequencing project: providing services to taxonomists for standard genome sequencing and annotation.</title>
        <authorList>
            <consortium name="The Broad Institute Genomics Platform"/>
            <consortium name="The Broad Institute Genome Sequencing Center for Infectious Disease"/>
            <person name="Wu L."/>
            <person name="Ma J."/>
        </authorList>
    </citation>
    <scope>NUCLEOTIDE SEQUENCE [LARGE SCALE GENOMIC DNA]</scope>
    <source>
        <strain evidence="10">KCTC 32255</strain>
    </source>
</reference>
<keyword evidence="1" id="KW-0540">Nuclease</keyword>
<protein>
    <submittedName>
        <fullName evidence="9">PhoH family protein</fullName>
    </submittedName>
</protein>
<keyword evidence="10" id="KW-1185">Reference proteome</keyword>
<dbReference type="PANTHER" id="PTHR30473:SF2">
    <property type="entry name" value="PIN DOMAIN-CONTAINING PROTEIN"/>
    <property type="match status" value="1"/>
</dbReference>
<dbReference type="Pfam" id="PF13638">
    <property type="entry name" value="PIN_4"/>
    <property type="match status" value="1"/>
</dbReference>
<evidence type="ECO:0000313" key="10">
    <source>
        <dbReference type="Proteomes" id="UP001596337"/>
    </source>
</evidence>
<evidence type="ECO:0000256" key="5">
    <source>
        <dbReference type="ARBA" id="ARBA00022840"/>
    </source>
</evidence>
<dbReference type="PANTHER" id="PTHR30473">
    <property type="entry name" value="PROTEIN PHOH"/>
    <property type="match status" value="1"/>
</dbReference>
<evidence type="ECO:0000256" key="1">
    <source>
        <dbReference type="ARBA" id="ARBA00022722"/>
    </source>
</evidence>
<accession>A0ABW2BWK2</accession>
<evidence type="ECO:0000256" key="6">
    <source>
        <dbReference type="ARBA" id="ARBA00022842"/>
    </source>
</evidence>
<keyword evidence="5" id="KW-0067">ATP-binding</keyword>
<dbReference type="Gene3D" id="3.40.50.1010">
    <property type="entry name" value="5'-nuclease"/>
    <property type="match status" value="1"/>
</dbReference>
<dbReference type="CDD" id="cd09883">
    <property type="entry name" value="PIN_VapC_PhoHL-ATPase"/>
    <property type="match status" value="1"/>
</dbReference>
<evidence type="ECO:0000259" key="8">
    <source>
        <dbReference type="SMART" id="SM00670"/>
    </source>
</evidence>
<evidence type="ECO:0000256" key="3">
    <source>
        <dbReference type="ARBA" id="ARBA00022741"/>
    </source>
</evidence>
<keyword evidence="2" id="KW-0479">Metal-binding</keyword>
<dbReference type="InterPro" id="IPR003714">
    <property type="entry name" value="PhoH"/>
</dbReference>
<dbReference type="InterPro" id="IPR002716">
    <property type="entry name" value="PIN_dom"/>
</dbReference>
<evidence type="ECO:0000256" key="4">
    <source>
        <dbReference type="ARBA" id="ARBA00022801"/>
    </source>
</evidence>
<dbReference type="InterPro" id="IPR029060">
    <property type="entry name" value="PIN-like_dom_sf"/>
</dbReference>
<dbReference type="Gene3D" id="3.40.50.300">
    <property type="entry name" value="P-loop containing nucleotide triphosphate hydrolases"/>
    <property type="match status" value="1"/>
</dbReference>